<comment type="caution">
    <text evidence="3">The sequence shown here is derived from an EMBL/GenBank/DDBJ whole genome shotgun (WGS) entry which is preliminary data.</text>
</comment>
<evidence type="ECO:0000256" key="1">
    <source>
        <dbReference type="SAM" id="SignalP"/>
    </source>
</evidence>
<dbReference type="RefSeq" id="WP_309727503.1">
    <property type="nucleotide sequence ID" value="NZ_JAVDQA010000002.1"/>
</dbReference>
<dbReference type="PANTHER" id="PTHR36842:SF1">
    <property type="entry name" value="PROTEIN TOLB"/>
    <property type="match status" value="1"/>
</dbReference>
<dbReference type="InterPro" id="IPR011042">
    <property type="entry name" value="6-blade_b-propeller_TolB-like"/>
</dbReference>
<sequence length="497" mass="54892">MKNKIYLSLFISFLTLSFIACQEDTLEDSSVGTITGKVVLEGSNEPVENAKISTNPATSTVFTNAKGEFSLEEVPVEEYSVQAQKDGLLAEFEGATVTANNTVNLIFEMQPESVLNKAPKAPQPISPADNATDLDNTIEFVWNSSDTDKDEIIYTLELRNEIDDDVLVYQNITDTTYTVNNLGYNRKYFWQVSASDGKAEEVRSEVFSFRTLEVPQARKLVTRTVNGNSIIYSVDDEGNTFQLTESSTNSFRPRKNIETNKIAFLRTVGGQTHIFTMNSDGSNIIQVTSNVPVAGFNLDKVDFSWADNGNSIVYPNFTKLYKINASGGGTTQLYQTSDGSFITECNVSEDDAKIALITNNVNGYNAKIFVINQNGAIINTVIQNQPGAVGGLEFSTDGDELLYTRDLSGFENPNYRQLNSHMFIYNFTSQTATDISQNKPAGTNDLDPRFSPTGAEVIFVNTNNDALSEKRVFVSNVINTSESRELLISNASMPDWE</sequence>
<dbReference type="CDD" id="cd00063">
    <property type="entry name" value="FN3"/>
    <property type="match status" value="1"/>
</dbReference>
<dbReference type="SUPFAM" id="SSF49452">
    <property type="entry name" value="Starch-binding domain-like"/>
    <property type="match status" value="1"/>
</dbReference>
<feature type="signal peptide" evidence="1">
    <location>
        <begin position="1"/>
        <end position="22"/>
    </location>
</feature>
<dbReference type="Pfam" id="PF13620">
    <property type="entry name" value="CarboxypepD_reg"/>
    <property type="match status" value="1"/>
</dbReference>
<dbReference type="Gene3D" id="2.120.10.30">
    <property type="entry name" value="TolB, C-terminal domain"/>
    <property type="match status" value="1"/>
</dbReference>
<dbReference type="EMBL" id="JAVDQA010000002">
    <property type="protein sequence ID" value="MDR6300600.1"/>
    <property type="molecule type" value="Genomic_DNA"/>
</dbReference>
<accession>A0ABU1K4Q6</accession>
<evidence type="ECO:0000313" key="3">
    <source>
        <dbReference type="EMBL" id="MDR6300600.1"/>
    </source>
</evidence>
<dbReference type="InterPro" id="IPR003961">
    <property type="entry name" value="FN3_dom"/>
</dbReference>
<dbReference type="InterPro" id="IPR036116">
    <property type="entry name" value="FN3_sf"/>
</dbReference>
<keyword evidence="1" id="KW-0732">Signal</keyword>
<dbReference type="Gene3D" id="2.60.40.10">
    <property type="entry name" value="Immunoglobulins"/>
    <property type="match status" value="1"/>
</dbReference>
<feature type="chain" id="PRO_5045881868" evidence="1">
    <location>
        <begin position="23"/>
        <end position="497"/>
    </location>
</feature>
<dbReference type="InterPro" id="IPR013783">
    <property type="entry name" value="Ig-like_fold"/>
</dbReference>
<organism evidence="3 4">
    <name type="scientific">Mesonia maritima</name>
    <dbReference type="NCBI Taxonomy" id="1793873"/>
    <lineage>
        <taxon>Bacteria</taxon>
        <taxon>Pseudomonadati</taxon>
        <taxon>Bacteroidota</taxon>
        <taxon>Flavobacteriia</taxon>
        <taxon>Flavobacteriales</taxon>
        <taxon>Flavobacteriaceae</taxon>
        <taxon>Mesonia</taxon>
    </lineage>
</organism>
<dbReference type="PANTHER" id="PTHR36842">
    <property type="entry name" value="PROTEIN TOLB HOMOLOG"/>
    <property type="match status" value="1"/>
</dbReference>
<proteinExistence type="predicted"/>
<keyword evidence="4" id="KW-1185">Reference proteome</keyword>
<dbReference type="SUPFAM" id="SSF49265">
    <property type="entry name" value="Fibronectin type III"/>
    <property type="match status" value="1"/>
</dbReference>
<feature type="domain" description="Fibronectin type-III" evidence="2">
    <location>
        <begin position="121"/>
        <end position="214"/>
    </location>
</feature>
<evidence type="ECO:0000259" key="2">
    <source>
        <dbReference type="PROSITE" id="PS50853"/>
    </source>
</evidence>
<dbReference type="Proteomes" id="UP001257659">
    <property type="component" value="Unassembled WGS sequence"/>
</dbReference>
<reference evidence="3 4" key="1">
    <citation type="submission" date="2023-07" db="EMBL/GenBank/DDBJ databases">
        <title>Genomic Encyclopedia of Type Strains, Phase IV (KMG-IV): sequencing the most valuable type-strain genomes for metagenomic binning, comparative biology and taxonomic classification.</title>
        <authorList>
            <person name="Goeker M."/>
        </authorList>
    </citation>
    <scope>NUCLEOTIDE SEQUENCE [LARGE SCALE GENOMIC DNA]</scope>
    <source>
        <strain evidence="3 4">DSM 102814</strain>
    </source>
</reference>
<name>A0ABU1K4Q6_9FLAO</name>
<dbReference type="Gene3D" id="2.60.40.1120">
    <property type="entry name" value="Carboxypeptidase-like, regulatory domain"/>
    <property type="match status" value="1"/>
</dbReference>
<evidence type="ECO:0000313" key="4">
    <source>
        <dbReference type="Proteomes" id="UP001257659"/>
    </source>
</evidence>
<dbReference type="InterPro" id="IPR013784">
    <property type="entry name" value="Carb-bd-like_fold"/>
</dbReference>
<gene>
    <name evidence="3" type="ORF">GGR31_001231</name>
</gene>
<dbReference type="PROSITE" id="PS51257">
    <property type="entry name" value="PROKAR_LIPOPROTEIN"/>
    <property type="match status" value="1"/>
</dbReference>
<protein>
    <submittedName>
        <fullName evidence="3">Tol biopolymer transport system component</fullName>
    </submittedName>
</protein>
<dbReference type="SUPFAM" id="SSF69304">
    <property type="entry name" value="Tricorn protease N-terminal domain"/>
    <property type="match status" value="1"/>
</dbReference>
<dbReference type="PROSITE" id="PS50853">
    <property type="entry name" value="FN3"/>
    <property type="match status" value="1"/>
</dbReference>